<evidence type="ECO:0000256" key="4">
    <source>
        <dbReference type="ARBA" id="ARBA00022692"/>
    </source>
</evidence>
<feature type="transmembrane region" description="Helical" evidence="7">
    <location>
        <begin position="286"/>
        <end position="307"/>
    </location>
</feature>
<dbReference type="CDD" id="cd06261">
    <property type="entry name" value="TM_PBP2"/>
    <property type="match status" value="1"/>
</dbReference>
<evidence type="ECO:0000256" key="1">
    <source>
        <dbReference type="ARBA" id="ARBA00004651"/>
    </source>
</evidence>
<dbReference type="SUPFAM" id="SSF161098">
    <property type="entry name" value="MetI-like"/>
    <property type="match status" value="1"/>
</dbReference>
<proteinExistence type="inferred from homology"/>
<accession>A0A495W0T8</accession>
<feature type="transmembrane region" description="Helical" evidence="7">
    <location>
        <begin position="182"/>
        <end position="205"/>
    </location>
</feature>
<feature type="transmembrane region" description="Helical" evidence="7">
    <location>
        <begin position="141"/>
        <end position="162"/>
    </location>
</feature>
<keyword evidence="5 7" id="KW-1133">Transmembrane helix</keyword>
<evidence type="ECO:0000256" key="7">
    <source>
        <dbReference type="RuleBase" id="RU363032"/>
    </source>
</evidence>
<feature type="transmembrane region" description="Helical" evidence="7">
    <location>
        <begin position="251"/>
        <end position="274"/>
    </location>
</feature>
<dbReference type="InterPro" id="IPR035906">
    <property type="entry name" value="MetI-like_sf"/>
</dbReference>
<dbReference type="Proteomes" id="UP000282084">
    <property type="component" value="Unassembled WGS sequence"/>
</dbReference>
<dbReference type="Pfam" id="PF19300">
    <property type="entry name" value="BPD_transp_1_N"/>
    <property type="match status" value="1"/>
</dbReference>
<name>A0A495W0T8_9PSEU</name>
<keyword evidence="6 7" id="KW-0472">Membrane</keyword>
<dbReference type="PANTHER" id="PTHR43163:SF6">
    <property type="entry name" value="DIPEPTIDE TRANSPORT SYSTEM PERMEASE PROTEIN DPPB-RELATED"/>
    <property type="match status" value="1"/>
</dbReference>
<feature type="domain" description="ABC transmembrane type-1" evidence="8">
    <location>
        <begin position="95"/>
        <end position="304"/>
    </location>
</feature>
<comment type="caution">
    <text evidence="9">The sequence shown here is derived from an EMBL/GenBank/DDBJ whole genome shotgun (WGS) entry which is preliminary data.</text>
</comment>
<sequence length="314" mass="33690">MAAVVLRRLRDLVVVLLVVGTALFFLLRSIPGDPARVLLGAKASPEQLDRLRRDLGLTGPPHEQYLHWLGNVLTGDFGTSIKYGLPVPRMVLDHVGPTLTLAVLATAISLVLTVLVVGWVTTSPRSRVARLVNRVAQFGLALPEFWLALLAIYLFALTLGWFPTSGYAPLTAEPATAVARLALPVAVLVVGQTAFLTITAHESVLGELSQPYLRTARAKGVPERRVLLRHVLPNAMPPVLTTAGLNFASLVGGVVVVESIFVIPGLGTMLLGAVYARDFPLIQGGVMFIAVLFVLVNLLVDLVHALVDPRVRVP</sequence>
<feature type="transmembrane region" description="Helical" evidence="7">
    <location>
        <begin position="12"/>
        <end position="30"/>
    </location>
</feature>
<dbReference type="PANTHER" id="PTHR43163">
    <property type="entry name" value="DIPEPTIDE TRANSPORT SYSTEM PERMEASE PROTEIN DPPB-RELATED"/>
    <property type="match status" value="1"/>
</dbReference>
<dbReference type="PROSITE" id="PS50928">
    <property type="entry name" value="ABC_TM1"/>
    <property type="match status" value="1"/>
</dbReference>
<protein>
    <submittedName>
        <fullName evidence="9">Peptide/nickel transport system permease protein</fullName>
    </submittedName>
</protein>
<evidence type="ECO:0000259" key="8">
    <source>
        <dbReference type="PROSITE" id="PS50928"/>
    </source>
</evidence>
<gene>
    <name evidence="9" type="ORF">C8E97_3274</name>
</gene>
<organism evidence="9 10">
    <name type="scientific">Saccharothrix australiensis</name>
    <dbReference type="NCBI Taxonomy" id="2072"/>
    <lineage>
        <taxon>Bacteria</taxon>
        <taxon>Bacillati</taxon>
        <taxon>Actinomycetota</taxon>
        <taxon>Actinomycetes</taxon>
        <taxon>Pseudonocardiales</taxon>
        <taxon>Pseudonocardiaceae</taxon>
        <taxon>Saccharothrix</taxon>
    </lineage>
</organism>
<dbReference type="InterPro" id="IPR000515">
    <property type="entry name" value="MetI-like"/>
</dbReference>
<dbReference type="EMBL" id="RBXO01000001">
    <property type="protein sequence ID" value="RKT54627.1"/>
    <property type="molecule type" value="Genomic_DNA"/>
</dbReference>
<keyword evidence="2 7" id="KW-0813">Transport</keyword>
<dbReference type="OrthoDB" id="9778910at2"/>
<dbReference type="AlphaFoldDB" id="A0A495W0T8"/>
<dbReference type="Gene3D" id="1.10.3720.10">
    <property type="entry name" value="MetI-like"/>
    <property type="match status" value="1"/>
</dbReference>
<keyword evidence="4 7" id="KW-0812">Transmembrane</keyword>
<comment type="subcellular location">
    <subcellularLocation>
        <location evidence="1 7">Cell membrane</location>
        <topology evidence="1 7">Multi-pass membrane protein</topology>
    </subcellularLocation>
</comment>
<evidence type="ECO:0000256" key="2">
    <source>
        <dbReference type="ARBA" id="ARBA00022448"/>
    </source>
</evidence>
<feature type="transmembrane region" description="Helical" evidence="7">
    <location>
        <begin position="99"/>
        <end position="120"/>
    </location>
</feature>
<comment type="similarity">
    <text evidence="7">Belongs to the binding-protein-dependent transport system permease family.</text>
</comment>
<evidence type="ECO:0000313" key="9">
    <source>
        <dbReference type="EMBL" id="RKT54627.1"/>
    </source>
</evidence>
<evidence type="ECO:0000313" key="10">
    <source>
        <dbReference type="Proteomes" id="UP000282084"/>
    </source>
</evidence>
<evidence type="ECO:0000256" key="5">
    <source>
        <dbReference type="ARBA" id="ARBA00022989"/>
    </source>
</evidence>
<dbReference type="RefSeq" id="WP_121006400.1">
    <property type="nucleotide sequence ID" value="NZ_RBXO01000001.1"/>
</dbReference>
<dbReference type="InterPro" id="IPR045621">
    <property type="entry name" value="BPD_transp_1_N"/>
</dbReference>
<dbReference type="Pfam" id="PF00528">
    <property type="entry name" value="BPD_transp_1"/>
    <property type="match status" value="1"/>
</dbReference>
<keyword evidence="3" id="KW-1003">Cell membrane</keyword>
<evidence type="ECO:0000256" key="3">
    <source>
        <dbReference type="ARBA" id="ARBA00022475"/>
    </source>
</evidence>
<dbReference type="GO" id="GO:0005886">
    <property type="term" value="C:plasma membrane"/>
    <property type="evidence" value="ECO:0007669"/>
    <property type="project" value="UniProtKB-SubCell"/>
</dbReference>
<reference evidence="9 10" key="1">
    <citation type="submission" date="2018-10" db="EMBL/GenBank/DDBJ databases">
        <title>Sequencing the genomes of 1000 actinobacteria strains.</title>
        <authorList>
            <person name="Klenk H.-P."/>
        </authorList>
    </citation>
    <scope>NUCLEOTIDE SEQUENCE [LARGE SCALE GENOMIC DNA]</scope>
    <source>
        <strain evidence="9 10">DSM 43800</strain>
    </source>
</reference>
<keyword evidence="10" id="KW-1185">Reference proteome</keyword>
<dbReference type="GO" id="GO:0055085">
    <property type="term" value="P:transmembrane transport"/>
    <property type="evidence" value="ECO:0007669"/>
    <property type="project" value="InterPro"/>
</dbReference>
<evidence type="ECO:0000256" key="6">
    <source>
        <dbReference type="ARBA" id="ARBA00023136"/>
    </source>
</evidence>